<name>A0A0G8BTK6_9BACI</name>
<dbReference type="AlphaFoldDB" id="A0A0G8BTK6"/>
<evidence type="ECO:0000313" key="1">
    <source>
        <dbReference type="EMBL" id="KKZ90893.1"/>
    </source>
</evidence>
<dbReference type="Proteomes" id="UP000035350">
    <property type="component" value="Unassembled WGS sequence"/>
</dbReference>
<reference evidence="1 2" key="1">
    <citation type="journal article" date="2015" name="Genome Announc.">
        <title>Next-Generation Whole-Genome Sequencing of Eight Strains of Bacillus cereus, Isolated from Food.</title>
        <authorList>
            <person name="Krawczyk A.O."/>
            <person name="de Jong A."/>
            <person name="Eijlander R.T."/>
            <person name="Berendsen E.M."/>
            <person name="Holsappel S."/>
            <person name="Wells-Bennik M.H."/>
            <person name="Kuipers O.P."/>
        </authorList>
    </citation>
    <scope>NUCLEOTIDE SEQUENCE [LARGE SCALE GENOMIC DNA]</scope>
    <source>
        <strain evidence="1 2">B4147</strain>
    </source>
</reference>
<protein>
    <submittedName>
        <fullName evidence="1">Uncharacterized protein</fullName>
    </submittedName>
</protein>
<comment type="caution">
    <text evidence="1">The sequence shown here is derived from an EMBL/GenBank/DDBJ whole genome shotgun (WGS) entry which is preliminary data.</text>
</comment>
<gene>
    <name evidence="1" type="ORF">B4147_0256</name>
</gene>
<organism evidence="1 2">
    <name type="scientific">Bacillus wiedmannii</name>
    <dbReference type="NCBI Taxonomy" id="1890302"/>
    <lineage>
        <taxon>Bacteria</taxon>
        <taxon>Bacillati</taxon>
        <taxon>Bacillota</taxon>
        <taxon>Bacilli</taxon>
        <taxon>Bacillales</taxon>
        <taxon>Bacillaceae</taxon>
        <taxon>Bacillus</taxon>
        <taxon>Bacillus cereus group</taxon>
    </lineage>
</organism>
<dbReference type="EMBL" id="LCYN01000039">
    <property type="protein sequence ID" value="KKZ90893.1"/>
    <property type="molecule type" value="Genomic_DNA"/>
</dbReference>
<accession>A0A0G8BTK6</accession>
<evidence type="ECO:0000313" key="2">
    <source>
        <dbReference type="Proteomes" id="UP000035350"/>
    </source>
</evidence>
<sequence length="168" mass="19552">MILEEPINNNRMRFTVDYKLWEETKAATNVSDGPYMVGGFVNSIGAGKSPEFVSMGILPINDYGVPIESSYERKIYNLFCSQQRLVQRPLELDSKFHPQWNGLIPDGLFTDTEKPTIVEVFGMSESDKEYHLHRQYKIELFKELSNYDFWFWDAFNESPLPSLPLKIK</sequence>
<dbReference type="PATRIC" id="fig|1396.433.peg.1025"/>
<proteinExistence type="predicted"/>
<reference evidence="2" key="2">
    <citation type="submission" date="2015-04" db="EMBL/GenBank/DDBJ databases">
        <title>Draft Genome Sequences of Eight Spore-Forming Food Isolates of Bacillus cereus Genome sequencing.</title>
        <authorList>
            <person name="Krawcyk A.O."/>
            <person name="de Jong A."/>
            <person name="Eijlander R.T."/>
            <person name="Berendsen E.M."/>
            <person name="Holsappel S."/>
            <person name="Wells-Bennik M."/>
            <person name="Kuipers O.P."/>
        </authorList>
    </citation>
    <scope>NUCLEOTIDE SEQUENCE [LARGE SCALE GENOMIC DNA]</scope>
    <source>
        <strain evidence="2">B4147</strain>
    </source>
</reference>